<dbReference type="GO" id="GO:0004673">
    <property type="term" value="F:protein histidine kinase activity"/>
    <property type="evidence" value="ECO:0007669"/>
    <property type="project" value="UniProtKB-EC"/>
</dbReference>
<keyword evidence="8" id="KW-0812">Transmembrane</keyword>
<accession>A0A1I7IQH0</accession>
<evidence type="ECO:0000256" key="5">
    <source>
        <dbReference type="ARBA" id="ARBA00022741"/>
    </source>
</evidence>
<feature type="transmembrane region" description="Helical" evidence="8">
    <location>
        <begin position="109"/>
        <end position="129"/>
    </location>
</feature>
<evidence type="ECO:0000256" key="6">
    <source>
        <dbReference type="ARBA" id="ARBA00022777"/>
    </source>
</evidence>
<evidence type="ECO:0000256" key="3">
    <source>
        <dbReference type="ARBA" id="ARBA00022553"/>
    </source>
</evidence>
<feature type="domain" description="PAS" evidence="9">
    <location>
        <begin position="135"/>
        <end position="180"/>
    </location>
</feature>
<gene>
    <name evidence="10" type="ORF">SAMN04489707_101828</name>
</gene>
<dbReference type="OrthoDB" id="9770795at2"/>
<evidence type="ECO:0000256" key="1">
    <source>
        <dbReference type="ARBA" id="ARBA00000085"/>
    </source>
</evidence>
<reference evidence="10 11" key="1">
    <citation type="submission" date="2016-10" db="EMBL/GenBank/DDBJ databases">
        <authorList>
            <person name="de Groot N.N."/>
        </authorList>
    </citation>
    <scope>NUCLEOTIDE SEQUENCE [LARGE SCALE GENOMIC DNA]</scope>
    <source>
        <strain evidence="10 11">R-24608</strain>
    </source>
</reference>
<comment type="catalytic activity">
    <reaction evidence="1">
        <text>ATP + protein L-histidine = ADP + protein N-phospho-L-histidine.</text>
        <dbReference type="EC" id="2.7.13.3"/>
    </reaction>
</comment>
<feature type="transmembrane region" description="Helical" evidence="8">
    <location>
        <begin position="59"/>
        <end position="89"/>
    </location>
</feature>
<dbReference type="PANTHER" id="PTHR41523">
    <property type="entry name" value="TWO-COMPONENT SYSTEM SENSOR PROTEIN"/>
    <property type="match status" value="1"/>
</dbReference>
<dbReference type="EMBL" id="FPBX01000018">
    <property type="protein sequence ID" value="SFU75190.1"/>
    <property type="molecule type" value="Genomic_DNA"/>
</dbReference>
<keyword evidence="8" id="KW-0472">Membrane</keyword>
<keyword evidence="6" id="KW-0418">Kinase</keyword>
<keyword evidence="8" id="KW-1133">Transmembrane helix</keyword>
<dbReference type="CDD" id="cd16936">
    <property type="entry name" value="HATPase_RsbW-like"/>
    <property type="match status" value="1"/>
</dbReference>
<protein>
    <recommendedName>
        <fullName evidence="2">histidine kinase</fullName>
        <ecNumber evidence="2">2.7.13.3</ecNumber>
    </recommendedName>
</protein>
<dbReference type="Pfam" id="PF13426">
    <property type="entry name" value="PAS_9"/>
    <property type="match status" value="1"/>
</dbReference>
<keyword evidence="3" id="KW-0597">Phosphoprotein</keyword>
<keyword evidence="7" id="KW-0067">ATP-binding</keyword>
<dbReference type="Gene3D" id="3.30.450.20">
    <property type="entry name" value="PAS domain"/>
    <property type="match status" value="1"/>
</dbReference>
<dbReference type="GO" id="GO:0005524">
    <property type="term" value="F:ATP binding"/>
    <property type="evidence" value="ECO:0007669"/>
    <property type="project" value="UniProtKB-KW"/>
</dbReference>
<dbReference type="RefSeq" id="WP_054256161.1">
    <property type="nucleotide sequence ID" value="NZ_CYIG01000014.1"/>
</dbReference>
<dbReference type="Pfam" id="PF07568">
    <property type="entry name" value="HisKA_2"/>
    <property type="match status" value="1"/>
</dbReference>
<evidence type="ECO:0000259" key="9">
    <source>
        <dbReference type="PROSITE" id="PS50112"/>
    </source>
</evidence>
<dbReference type="EC" id="2.7.13.3" evidence="2"/>
<organism evidence="10 11">
    <name type="scientific">Paenacidovorax caeni</name>
    <dbReference type="NCBI Taxonomy" id="343013"/>
    <lineage>
        <taxon>Bacteria</taxon>
        <taxon>Pseudomonadati</taxon>
        <taxon>Pseudomonadota</taxon>
        <taxon>Betaproteobacteria</taxon>
        <taxon>Burkholderiales</taxon>
        <taxon>Comamonadaceae</taxon>
        <taxon>Paenacidovorax</taxon>
    </lineage>
</organism>
<dbReference type="InterPro" id="IPR000014">
    <property type="entry name" value="PAS"/>
</dbReference>
<feature type="transmembrane region" description="Helical" evidence="8">
    <location>
        <begin position="29"/>
        <end position="52"/>
    </location>
</feature>
<evidence type="ECO:0000256" key="7">
    <source>
        <dbReference type="ARBA" id="ARBA00022840"/>
    </source>
</evidence>
<evidence type="ECO:0000313" key="10">
    <source>
        <dbReference type="EMBL" id="SFU75190.1"/>
    </source>
</evidence>
<evidence type="ECO:0000256" key="4">
    <source>
        <dbReference type="ARBA" id="ARBA00022679"/>
    </source>
</evidence>
<evidence type="ECO:0000313" key="11">
    <source>
        <dbReference type="Proteomes" id="UP000183656"/>
    </source>
</evidence>
<dbReference type="InterPro" id="IPR036890">
    <property type="entry name" value="HATPase_C_sf"/>
</dbReference>
<sequence>MFASLAIPPAWRPALDRLGQTAPRLAEALLVYALALAVGQVAFMDGFGALLWPLNNAYWMFLFVAWAGVRLGFGGTTVLLGLVALQAGWGTLRGRGFFAQDLHSAGLGYASYMAILALVGWSLAGYLAALERRKADARIAAIAFECQEGMLITDAQGRILRANRSFQHLSGYGAQEVLGRVPTFLLAHSGTPPEPLPWAAQQRQEWHRRKSGERYPVWFTRTPVTGEGGRVTHYVLTMTDLSDWRTQRAQRRQRELQHRTALVREVHHRIKNNLQGISGMLQALALRHPQLQAPLAEVTGQVQSIAVLHGLQGRSQAEQVRLCELVREVAQGVGALWGLNVAVELPPRPLACTLQGAEAVPLALIVHELIVNAVKHGGLRHQDVRVALSPGAHQGEACIAISNPGRWPAQGPDAAQVGLELVAALMPRSGAALALEQQGERALARLCLQPPVLQAGQGELNHAMH</sequence>
<dbReference type="InterPro" id="IPR035965">
    <property type="entry name" value="PAS-like_dom_sf"/>
</dbReference>
<name>A0A1I7IQH0_9BURK</name>
<evidence type="ECO:0000256" key="8">
    <source>
        <dbReference type="SAM" id="Phobius"/>
    </source>
</evidence>
<dbReference type="Gene3D" id="3.30.565.10">
    <property type="entry name" value="Histidine kinase-like ATPase, C-terminal domain"/>
    <property type="match status" value="1"/>
</dbReference>
<dbReference type="PROSITE" id="PS50112">
    <property type="entry name" value="PAS"/>
    <property type="match status" value="1"/>
</dbReference>
<dbReference type="CDD" id="cd00130">
    <property type="entry name" value="PAS"/>
    <property type="match status" value="1"/>
</dbReference>
<evidence type="ECO:0000256" key="2">
    <source>
        <dbReference type="ARBA" id="ARBA00012438"/>
    </source>
</evidence>
<dbReference type="SMART" id="SM00091">
    <property type="entry name" value="PAS"/>
    <property type="match status" value="1"/>
</dbReference>
<keyword evidence="11" id="KW-1185">Reference proteome</keyword>
<dbReference type="AlphaFoldDB" id="A0A1I7IQH0"/>
<keyword evidence="5" id="KW-0547">Nucleotide-binding</keyword>
<dbReference type="NCBIfam" id="TIGR00229">
    <property type="entry name" value="sensory_box"/>
    <property type="match status" value="1"/>
</dbReference>
<dbReference type="PANTHER" id="PTHR41523:SF8">
    <property type="entry name" value="ETHYLENE RESPONSE SENSOR PROTEIN"/>
    <property type="match status" value="1"/>
</dbReference>
<keyword evidence="4" id="KW-0808">Transferase</keyword>
<proteinExistence type="predicted"/>
<dbReference type="Proteomes" id="UP000183656">
    <property type="component" value="Unassembled WGS sequence"/>
</dbReference>
<dbReference type="InterPro" id="IPR011495">
    <property type="entry name" value="Sig_transdc_His_kin_sub2_dim/P"/>
</dbReference>
<dbReference type="SUPFAM" id="SSF55785">
    <property type="entry name" value="PYP-like sensor domain (PAS domain)"/>
    <property type="match status" value="1"/>
</dbReference>
<dbReference type="STRING" id="343013.SAMN04489707_101828"/>